<dbReference type="EMBL" id="CM047739">
    <property type="protein sequence ID" value="KAJ0041946.1"/>
    <property type="molecule type" value="Genomic_DNA"/>
</dbReference>
<comment type="caution">
    <text evidence="1">The sequence shown here is derived from an EMBL/GenBank/DDBJ whole genome shotgun (WGS) entry which is preliminary data.</text>
</comment>
<protein>
    <submittedName>
        <fullName evidence="1">Uncharacterized protein</fullName>
    </submittedName>
</protein>
<gene>
    <name evidence="1" type="ORF">Pint_18124</name>
</gene>
<evidence type="ECO:0000313" key="1">
    <source>
        <dbReference type="EMBL" id="KAJ0041946.1"/>
    </source>
</evidence>
<reference evidence="2" key="1">
    <citation type="journal article" date="2023" name="G3 (Bethesda)">
        <title>Genome assembly and association tests identify interacting loci associated with vigor, precocity, and sex in interspecific pistachio rootstocks.</title>
        <authorList>
            <person name="Palmer W."/>
            <person name="Jacygrad E."/>
            <person name="Sagayaradj S."/>
            <person name="Cavanaugh K."/>
            <person name="Han R."/>
            <person name="Bertier L."/>
            <person name="Beede B."/>
            <person name="Kafkas S."/>
            <person name="Golino D."/>
            <person name="Preece J."/>
            <person name="Michelmore R."/>
        </authorList>
    </citation>
    <scope>NUCLEOTIDE SEQUENCE [LARGE SCALE GENOMIC DNA]</scope>
</reference>
<proteinExistence type="predicted"/>
<sequence>MSIRKFLVIHGKIVQADNSQPWPYLNEALTSNISKRAFECFCR</sequence>
<name>A0ACC0YU52_9ROSI</name>
<dbReference type="Proteomes" id="UP001163603">
    <property type="component" value="Chromosome 4"/>
</dbReference>
<accession>A0ACC0YU52</accession>
<keyword evidence="2" id="KW-1185">Reference proteome</keyword>
<organism evidence="1 2">
    <name type="scientific">Pistacia integerrima</name>
    <dbReference type="NCBI Taxonomy" id="434235"/>
    <lineage>
        <taxon>Eukaryota</taxon>
        <taxon>Viridiplantae</taxon>
        <taxon>Streptophyta</taxon>
        <taxon>Embryophyta</taxon>
        <taxon>Tracheophyta</taxon>
        <taxon>Spermatophyta</taxon>
        <taxon>Magnoliopsida</taxon>
        <taxon>eudicotyledons</taxon>
        <taxon>Gunneridae</taxon>
        <taxon>Pentapetalae</taxon>
        <taxon>rosids</taxon>
        <taxon>malvids</taxon>
        <taxon>Sapindales</taxon>
        <taxon>Anacardiaceae</taxon>
        <taxon>Pistacia</taxon>
    </lineage>
</organism>
<evidence type="ECO:0000313" key="2">
    <source>
        <dbReference type="Proteomes" id="UP001163603"/>
    </source>
</evidence>